<dbReference type="Gramene" id="ONI31191">
    <property type="protein sequence ID" value="ONI31191"/>
    <property type="gene ID" value="PRUPE_1G297600"/>
</dbReference>
<dbReference type="Proteomes" id="UP000006882">
    <property type="component" value="Chromosome G1"/>
</dbReference>
<evidence type="ECO:0000313" key="2">
    <source>
        <dbReference type="Proteomes" id="UP000006882"/>
    </source>
</evidence>
<gene>
    <name evidence="1" type="ORF">PRUPE_1G297600</name>
</gene>
<accession>A0A251R579</accession>
<keyword evidence="2" id="KW-1185">Reference proteome</keyword>
<dbReference type="AlphaFoldDB" id="A0A251R579"/>
<reference evidence="1 2" key="1">
    <citation type="journal article" date="2013" name="Nat. Genet.">
        <title>The high-quality draft genome of peach (Prunus persica) identifies unique patterns of genetic diversity, domestication and genome evolution.</title>
        <authorList>
            <consortium name="International Peach Genome Initiative"/>
            <person name="Verde I."/>
            <person name="Abbott A.G."/>
            <person name="Scalabrin S."/>
            <person name="Jung S."/>
            <person name="Shu S."/>
            <person name="Marroni F."/>
            <person name="Zhebentyayeva T."/>
            <person name="Dettori M.T."/>
            <person name="Grimwood J."/>
            <person name="Cattonaro F."/>
            <person name="Zuccolo A."/>
            <person name="Rossini L."/>
            <person name="Jenkins J."/>
            <person name="Vendramin E."/>
            <person name="Meisel L.A."/>
            <person name="Decroocq V."/>
            <person name="Sosinski B."/>
            <person name="Prochnik S."/>
            <person name="Mitros T."/>
            <person name="Policriti A."/>
            <person name="Cipriani G."/>
            <person name="Dondini L."/>
            <person name="Ficklin S."/>
            <person name="Goodstein D.M."/>
            <person name="Xuan P."/>
            <person name="Del Fabbro C."/>
            <person name="Aramini V."/>
            <person name="Copetti D."/>
            <person name="Gonzalez S."/>
            <person name="Horner D.S."/>
            <person name="Falchi R."/>
            <person name="Lucas S."/>
            <person name="Mica E."/>
            <person name="Maldonado J."/>
            <person name="Lazzari B."/>
            <person name="Bielenberg D."/>
            <person name="Pirona R."/>
            <person name="Miculan M."/>
            <person name="Barakat A."/>
            <person name="Testolin R."/>
            <person name="Stella A."/>
            <person name="Tartarini S."/>
            <person name="Tonutti P."/>
            <person name="Arus P."/>
            <person name="Orellana A."/>
            <person name="Wells C."/>
            <person name="Main D."/>
            <person name="Vizzotto G."/>
            <person name="Silva H."/>
            <person name="Salamini F."/>
            <person name="Schmutz J."/>
            <person name="Morgante M."/>
            <person name="Rokhsar D.S."/>
        </authorList>
    </citation>
    <scope>NUCLEOTIDE SEQUENCE [LARGE SCALE GENOMIC DNA]</scope>
    <source>
        <strain evidence="2">cv. Nemared</strain>
    </source>
</reference>
<proteinExistence type="predicted"/>
<protein>
    <submittedName>
        <fullName evidence="1">Uncharacterized protein</fullName>
    </submittedName>
</protein>
<sequence>MLEPKEPFLSRAHSSQVCLAIKNRCLGQSSISFGLEDVELKIRVEFQAHLLCYYALHLTGCSVFPLYDDF</sequence>
<evidence type="ECO:0000313" key="1">
    <source>
        <dbReference type="EMBL" id="ONI31191.1"/>
    </source>
</evidence>
<name>A0A251R579_PRUPE</name>
<organism evidence="1 2">
    <name type="scientific">Prunus persica</name>
    <name type="common">Peach</name>
    <name type="synonym">Amygdalus persica</name>
    <dbReference type="NCBI Taxonomy" id="3760"/>
    <lineage>
        <taxon>Eukaryota</taxon>
        <taxon>Viridiplantae</taxon>
        <taxon>Streptophyta</taxon>
        <taxon>Embryophyta</taxon>
        <taxon>Tracheophyta</taxon>
        <taxon>Spermatophyta</taxon>
        <taxon>Magnoliopsida</taxon>
        <taxon>eudicotyledons</taxon>
        <taxon>Gunneridae</taxon>
        <taxon>Pentapetalae</taxon>
        <taxon>rosids</taxon>
        <taxon>fabids</taxon>
        <taxon>Rosales</taxon>
        <taxon>Rosaceae</taxon>
        <taxon>Amygdaloideae</taxon>
        <taxon>Amygdaleae</taxon>
        <taxon>Prunus</taxon>
    </lineage>
</organism>
<dbReference type="EMBL" id="CM007651">
    <property type="protein sequence ID" value="ONI31191.1"/>
    <property type="molecule type" value="Genomic_DNA"/>
</dbReference>